<feature type="domain" description="Protein kinase" evidence="1">
    <location>
        <begin position="103"/>
        <end position="372"/>
    </location>
</feature>
<evidence type="ECO:0000313" key="3">
    <source>
        <dbReference type="Proteomes" id="UP000054196"/>
    </source>
</evidence>
<dbReference type="EMBL" id="JH687555">
    <property type="protein sequence ID" value="EIN04285.1"/>
    <property type="molecule type" value="Genomic_DNA"/>
</dbReference>
<accession>R7S1N0</accession>
<organism evidence="2 3">
    <name type="scientific">Punctularia strigosozonata (strain HHB-11173)</name>
    <name type="common">White-rot fungus</name>
    <dbReference type="NCBI Taxonomy" id="741275"/>
    <lineage>
        <taxon>Eukaryota</taxon>
        <taxon>Fungi</taxon>
        <taxon>Dikarya</taxon>
        <taxon>Basidiomycota</taxon>
        <taxon>Agaricomycotina</taxon>
        <taxon>Agaricomycetes</taxon>
        <taxon>Corticiales</taxon>
        <taxon>Punctulariaceae</taxon>
        <taxon>Punctularia</taxon>
    </lineage>
</organism>
<dbReference type="GeneID" id="18880141"/>
<reference evidence="3" key="1">
    <citation type="journal article" date="2012" name="Science">
        <title>The Paleozoic origin of enzymatic lignin decomposition reconstructed from 31 fungal genomes.</title>
        <authorList>
            <person name="Floudas D."/>
            <person name="Binder M."/>
            <person name="Riley R."/>
            <person name="Barry K."/>
            <person name="Blanchette R.A."/>
            <person name="Henrissat B."/>
            <person name="Martinez A.T."/>
            <person name="Otillar R."/>
            <person name="Spatafora J.W."/>
            <person name="Yadav J.S."/>
            <person name="Aerts A."/>
            <person name="Benoit I."/>
            <person name="Boyd A."/>
            <person name="Carlson A."/>
            <person name="Copeland A."/>
            <person name="Coutinho P.M."/>
            <person name="de Vries R.P."/>
            <person name="Ferreira P."/>
            <person name="Findley K."/>
            <person name="Foster B."/>
            <person name="Gaskell J."/>
            <person name="Glotzer D."/>
            <person name="Gorecki P."/>
            <person name="Heitman J."/>
            <person name="Hesse C."/>
            <person name="Hori C."/>
            <person name="Igarashi K."/>
            <person name="Jurgens J.A."/>
            <person name="Kallen N."/>
            <person name="Kersten P."/>
            <person name="Kohler A."/>
            <person name="Kuees U."/>
            <person name="Kumar T.K.A."/>
            <person name="Kuo A."/>
            <person name="LaButti K."/>
            <person name="Larrondo L.F."/>
            <person name="Lindquist E."/>
            <person name="Ling A."/>
            <person name="Lombard V."/>
            <person name="Lucas S."/>
            <person name="Lundell T."/>
            <person name="Martin R."/>
            <person name="McLaughlin D.J."/>
            <person name="Morgenstern I."/>
            <person name="Morin E."/>
            <person name="Murat C."/>
            <person name="Nagy L.G."/>
            <person name="Nolan M."/>
            <person name="Ohm R.A."/>
            <person name="Patyshakuliyeva A."/>
            <person name="Rokas A."/>
            <person name="Ruiz-Duenas F.J."/>
            <person name="Sabat G."/>
            <person name="Salamov A."/>
            <person name="Samejima M."/>
            <person name="Schmutz J."/>
            <person name="Slot J.C."/>
            <person name="St John F."/>
            <person name="Stenlid J."/>
            <person name="Sun H."/>
            <person name="Sun S."/>
            <person name="Syed K."/>
            <person name="Tsang A."/>
            <person name="Wiebenga A."/>
            <person name="Young D."/>
            <person name="Pisabarro A."/>
            <person name="Eastwood D.C."/>
            <person name="Martin F."/>
            <person name="Cullen D."/>
            <person name="Grigoriev I.V."/>
            <person name="Hibbett D.S."/>
        </authorList>
    </citation>
    <scope>NUCLEOTIDE SEQUENCE [LARGE SCALE GENOMIC DNA]</scope>
    <source>
        <strain evidence="3">HHB-11173 SS5</strain>
    </source>
</reference>
<dbReference type="AlphaFoldDB" id="R7S1N0"/>
<gene>
    <name evidence="2" type="ORF">PUNSTDRAFT_138680</name>
</gene>
<keyword evidence="3" id="KW-1185">Reference proteome</keyword>
<dbReference type="GO" id="GO:0005524">
    <property type="term" value="F:ATP binding"/>
    <property type="evidence" value="ECO:0007669"/>
    <property type="project" value="InterPro"/>
</dbReference>
<dbReference type="HOGENOM" id="CLU_064354_0_0_1"/>
<name>R7S1N0_PUNST</name>
<dbReference type="SUPFAM" id="SSF56112">
    <property type="entry name" value="Protein kinase-like (PK-like)"/>
    <property type="match status" value="1"/>
</dbReference>
<dbReference type="GO" id="GO:0004672">
    <property type="term" value="F:protein kinase activity"/>
    <property type="evidence" value="ECO:0007669"/>
    <property type="project" value="InterPro"/>
</dbReference>
<dbReference type="OrthoDB" id="3138711at2759"/>
<dbReference type="Proteomes" id="UP000054196">
    <property type="component" value="Unassembled WGS sequence"/>
</dbReference>
<dbReference type="KEGG" id="psq:PUNSTDRAFT_138680"/>
<evidence type="ECO:0000259" key="1">
    <source>
        <dbReference type="PROSITE" id="PS50011"/>
    </source>
</evidence>
<dbReference type="PROSITE" id="PS50011">
    <property type="entry name" value="PROTEIN_KINASE_DOM"/>
    <property type="match status" value="1"/>
</dbReference>
<evidence type="ECO:0000313" key="2">
    <source>
        <dbReference type="EMBL" id="EIN04285.1"/>
    </source>
</evidence>
<protein>
    <recommendedName>
        <fullName evidence="1">Protein kinase domain-containing protein</fullName>
    </recommendedName>
</protein>
<sequence>MYVHPDVEHAFNNLPREEFFLDQNSPQDYQSGLRYIDTLERRRIAALAKPLWETLPHVLDTKAIWQLSCSNEDDRHPEMAYRFQTFNRNQLLIAQPDDVSIILQKSLRAKVDTHSQVYKAVMTVRKSAPRNVCVKIFQQSLCKLPDPEYFDEDAAWPALWRSARQDAAVEAWAYRKLVSLQGAWIPHSLGFYKIRMPGGEVAVAHVLEYLDGMVMSNLTGDIVAQRLGPNYGIFDMATVLEERLYHMQSLGVMHGDLLPRNLMLLRQSPNQDPWSALLILDFDCARATECYDSNCDIVHPLMLLQHLGASADVIERWFRQHASSNPPPKWIPLFGNEKYDDAHFRFWRSNAHRDEHRRGLREKKDVKRVADM</sequence>
<dbReference type="InterPro" id="IPR011009">
    <property type="entry name" value="Kinase-like_dom_sf"/>
</dbReference>
<dbReference type="InterPro" id="IPR000719">
    <property type="entry name" value="Prot_kinase_dom"/>
</dbReference>
<proteinExistence type="predicted"/>
<dbReference type="RefSeq" id="XP_007388428.1">
    <property type="nucleotide sequence ID" value="XM_007388366.1"/>
</dbReference>